<dbReference type="Gene3D" id="3.40.50.150">
    <property type="entry name" value="Vaccinia Virus protein VP39"/>
    <property type="match status" value="1"/>
</dbReference>
<reference evidence="5 6" key="1">
    <citation type="submission" date="2024-02" db="EMBL/GenBank/DDBJ databases">
        <title>De novo assembly and annotation of 12 fungi associated with fruit tree decline syndrome in Ontario, Canada.</title>
        <authorList>
            <person name="Sulman M."/>
            <person name="Ellouze W."/>
            <person name="Ilyukhin E."/>
        </authorList>
    </citation>
    <scope>NUCLEOTIDE SEQUENCE [LARGE SCALE GENOMIC DNA]</scope>
    <source>
        <strain evidence="5 6">M11/M66-122</strain>
    </source>
</reference>
<gene>
    <name evidence="5" type="ORF">SLS62_000657</name>
</gene>
<name>A0AAN9UX20_9PEZI</name>
<comment type="pathway">
    <text evidence="1">Secondary metabolite biosynthesis.</text>
</comment>
<dbReference type="PANTHER" id="PTHR35897:SF1">
    <property type="entry name" value="METHYLTRANSFERASE AUSD"/>
    <property type="match status" value="1"/>
</dbReference>
<proteinExistence type="inferred from homology"/>
<evidence type="ECO:0000256" key="3">
    <source>
        <dbReference type="ARBA" id="ARBA00022691"/>
    </source>
</evidence>
<evidence type="ECO:0000313" key="5">
    <source>
        <dbReference type="EMBL" id="KAK7757110.1"/>
    </source>
</evidence>
<accession>A0AAN9UX20</accession>
<dbReference type="EMBL" id="JAKJXP020000003">
    <property type="protein sequence ID" value="KAK7757110.1"/>
    <property type="molecule type" value="Genomic_DNA"/>
</dbReference>
<keyword evidence="3" id="KW-0949">S-adenosyl-L-methionine</keyword>
<dbReference type="SUPFAM" id="SSF53335">
    <property type="entry name" value="S-adenosyl-L-methionine-dependent methyltransferases"/>
    <property type="match status" value="1"/>
</dbReference>
<dbReference type="AlphaFoldDB" id="A0AAN9UX20"/>
<dbReference type="InterPro" id="IPR029063">
    <property type="entry name" value="SAM-dependent_MTases_sf"/>
</dbReference>
<evidence type="ECO:0000313" key="6">
    <source>
        <dbReference type="Proteomes" id="UP001320420"/>
    </source>
</evidence>
<dbReference type="Proteomes" id="UP001320420">
    <property type="component" value="Unassembled WGS sequence"/>
</dbReference>
<comment type="caution">
    <text evidence="5">The sequence shown here is derived from an EMBL/GenBank/DDBJ whole genome shotgun (WGS) entry which is preliminary data.</text>
</comment>
<sequence length="326" mass="37126">MTELGEPFAAEQQQQQATIPRYMETPPFIPKQVSELLSAWSGIPPSAQVEHVVRVRDAAYARCPYPCLGHFRFLALDLAAHRAYADHVLAPLLKEKKKDGKDDDNDDEPLFLDVGTCLGQDVRKLAHDGVPAQRLWASDIVPELIELGFELFRDADRMPRDHFLCPGDLLLCSSSDDAPGGDRLRVLDDRVTILHLTAVFHLFGHEDQKKVADRCLRLLRKNAAAAEPVLVLGGQVGSVEGGLAPDAEGNLSHRHMYRHNVETWKRMWEEVVQREEWRMRVKTLDVQSELFRRGFDRVEERVTFSPLDANTTETIWHVFEVRISFF</sequence>
<dbReference type="InterPro" id="IPR051654">
    <property type="entry name" value="Meroterpenoid_MTases"/>
</dbReference>
<comment type="similarity">
    <text evidence="4">Belongs to the class I-like SAM-binding methyltransferase superfamily.</text>
</comment>
<protein>
    <recommendedName>
        <fullName evidence="7">Methyltransferase domain-containing protein</fullName>
    </recommendedName>
</protein>
<dbReference type="PANTHER" id="PTHR35897">
    <property type="entry name" value="METHYLTRANSFERASE AUSD"/>
    <property type="match status" value="1"/>
</dbReference>
<keyword evidence="6" id="KW-1185">Reference proteome</keyword>
<evidence type="ECO:0008006" key="7">
    <source>
        <dbReference type="Google" id="ProtNLM"/>
    </source>
</evidence>
<evidence type="ECO:0000256" key="2">
    <source>
        <dbReference type="ARBA" id="ARBA00022679"/>
    </source>
</evidence>
<keyword evidence="2" id="KW-0808">Transferase</keyword>
<organism evidence="5 6">
    <name type="scientific">Diatrype stigma</name>
    <dbReference type="NCBI Taxonomy" id="117547"/>
    <lineage>
        <taxon>Eukaryota</taxon>
        <taxon>Fungi</taxon>
        <taxon>Dikarya</taxon>
        <taxon>Ascomycota</taxon>
        <taxon>Pezizomycotina</taxon>
        <taxon>Sordariomycetes</taxon>
        <taxon>Xylariomycetidae</taxon>
        <taxon>Xylariales</taxon>
        <taxon>Diatrypaceae</taxon>
        <taxon>Diatrype</taxon>
    </lineage>
</organism>
<evidence type="ECO:0000256" key="1">
    <source>
        <dbReference type="ARBA" id="ARBA00005179"/>
    </source>
</evidence>
<evidence type="ECO:0000256" key="4">
    <source>
        <dbReference type="ARBA" id="ARBA00038314"/>
    </source>
</evidence>
<dbReference type="GO" id="GO:0016740">
    <property type="term" value="F:transferase activity"/>
    <property type="evidence" value="ECO:0007669"/>
    <property type="project" value="UniProtKB-KW"/>
</dbReference>